<gene>
    <name evidence="2" type="ORF">MUB46_04240</name>
</gene>
<keyword evidence="1" id="KW-0732">Signal</keyword>
<protein>
    <recommendedName>
        <fullName evidence="4">Right handed beta helix domain-containing protein</fullName>
    </recommendedName>
</protein>
<name>A0AAW5QV09_9HYPH</name>
<comment type="caution">
    <text evidence="2">The sequence shown here is derived from an EMBL/GenBank/DDBJ whole genome shotgun (WGS) entry which is preliminary data.</text>
</comment>
<dbReference type="InterPro" id="IPR011050">
    <property type="entry name" value="Pectin_lyase_fold/virulence"/>
</dbReference>
<feature type="signal peptide" evidence="1">
    <location>
        <begin position="1"/>
        <end position="37"/>
    </location>
</feature>
<sequence>MNVVTGSTSWLRKLCVGTSPVVLFTGLFLGAPQSAVAAELELDCASRPAKCGYPSNRNSGLKKKVRRTTADGRRIVREVRFQTIPDEVRSGPGWRWDSRGFVQINGDETVFKNFIVKGTVDVLADNVVIKNVRVLVGGESFGIALRRADNTKIKRCFVGPAKGERRLMVGIKDIYGDAQNTKIIRCNIYGTSTGIQIGRGRIVRNFIHDLRYESGDHLNGITSNGSTGHLLVKRNTIFNSHDQTDAIGLFQDFGIEANRTIVGNLVAGGGYTIYGGEGSGDRSSYNIKITNNRFSNIFYNRSGYYGHGTAFNRRGDGNVWSDNFWDHNGRSVPVP</sequence>
<keyword evidence="3" id="KW-1185">Reference proteome</keyword>
<dbReference type="SMART" id="SM00710">
    <property type="entry name" value="PbH1"/>
    <property type="match status" value="4"/>
</dbReference>
<evidence type="ECO:0000313" key="3">
    <source>
        <dbReference type="Proteomes" id="UP001320898"/>
    </source>
</evidence>
<reference evidence="2 3" key="1">
    <citation type="submission" date="2022-04" db="EMBL/GenBank/DDBJ databases">
        <authorList>
            <person name="Ye Y.-Q."/>
            <person name="Du Z.-J."/>
        </authorList>
    </citation>
    <scope>NUCLEOTIDE SEQUENCE [LARGE SCALE GENOMIC DNA]</scope>
    <source>
        <strain evidence="2 3">A6E488</strain>
    </source>
</reference>
<feature type="chain" id="PRO_5043857141" description="Right handed beta helix domain-containing protein" evidence="1">
    <location>
        <begin position="38"/>
        <end position="335"/>
    </location>
</feature>
<proteinExistence type="predicted"/>
<evidence type="ECO:0008006" key="4">
    <source>
        <dbReference type="Google" id="ProtNLM"/>
    </source>
</evidence>
<organism evidence="2 3">
    <name type="scientific">Microbaculum marinisediminis</name>
    <dbReference type="NCBI Taxonomy" id="2931392"/>
    <lineage>
        <taxon>Bacteria</taxon>
        <taxon>Pseudomonadati</taxon>
        <taxon>Pseudomonadota</taxon>
        <taxon>Alphaproteobacteria</taxon>
        <taxon>Hyphomicrobiales</taxon>
        <taxon>Tepidamorphaceae</taxon>
        <taxon>Microbaculum</taxon>
    </lineage>
</organism>
<evidence type="ECO:0000313" key="2">
    <source>
        <dbReference type="EMBL" id="MCT8971062.1"/>
    </source>
</evidence>
<accession>A0AAW5QV09</accession>
<dbReference type="SUPFAM" id="SSF51126">
    <property type="entry name" value="Pectin lyase-like"/>
    <property type="match status" value="1"/>
</dbReference>
<dbReference type="EMBL" id="JALIDZ010000002">
    <property type="protein sequence ID" value="MCT8971062.1"/>
    <property type="molecule type" value="Genomic_DNA"/>
</dbReference>
<dbReference type="Proteomes" id="UP001320898">
    <property type="component" value="Unassembled WGS sequence"/>
</dbReference>
<dbReference type="AlphaFoldDB" id="A0AAW5QV09"/>
<dbReference type="RefSeq" id="WP_261614635.1">
    <property type="nucleotide sequence ID" value="NZ_JALIDZ010000002.1"/>
</dbReference>
<dbReference type="InterPro" id="IPR006626">
    <property type="entry name" value="PbH1"/>
</dbReference>
<evidence type="ECO:0000256" key="1">
    <source>
        <dbReference type="SAM" id="SignalP"/>
    </source>
</evidence>